<dbReference type="Pfam" id="PF04464">
    <property type="entry name" value="Glyphos_transf"/>
    <property type="match status" value="1"/>
</dbReference>
<protein>
    <submittedName>
        <fullName evidence="1">CDP-glycerol glycerophosphotransferase family protein</fullName>
    </submittedName>
</protein>
<name>A0ABY8B646_9BURK</name>
<organism evidence="1 2">
    <name type="scientific">Pseudoduganella chitinolytica</name>
    <dbReference type="NCBI Taxonomy" id="34070"/>
    <lineage>
        <taxon>Bacteria</taxon>
        <taxon>Pseudomonadati</taxon>
        <taxon>Pseudomonadota</taxon>
        <taxon>Betaproteobacteria</taxon>
        <taxon>Burkholderiales</taxon>
        <taxon>Oxalobacteraceae</taxon>
        <taxon>Telluria group</taxon>
        <taxon>Pseudoduganella</taxon>
    </lineage>
</organism>
<dbReference type="Gene3D" id="3.40.50.12580">
    <property type="match status" value="1"/>
</dbReference>
<evidence type="ECO:0000313" key="2">
    <source>
        <dbReference type="Proteomes" id="UP001216510"/>
    </source>
</evidence>
<reference evidence="1 2" key="1">
    <citation type="submission" date="2023-02" db="EMBL/GenBank/DDBJ databases">
        <title>Gemone sequence of Telluria chitinolytica ACM 3522T.</title>
        <authorList>
            <person name="Frediansyah A."/>
            <person name="Miess H."/>
            <person name="Gross H."/>
        </authorList>
    </citation>
    <scope>NUCLEOTIDE SEQUENCE [LARGE SCALE GENOMIC DNA]</scope>
    <source>
        <strain evidence="1 2">ACM 3522</strain>
    </source>
</reference>
<gene>
    <name evidence="1" type="ORF">PX653_18250</name>
</gene>
<dbReference type="InterPro" id="IPR007554">
    <property type="entry name" value="Glycerophosphate_synth"/>
</dbReference>
<dbReference type="EMBL" id="CP119083">
    <property type="protein sequence ID" value="WEF31395.1"/>
    <property type="molecule type" value="Genomic_DNA"/>
</dbReference>
<dbReference type="InterPro" id="IPR043148">
    <property type="entry name" value="TagF_C"/>
</dbReference>
<proteinExistence type="predicted"/>
<dbReference type="SUPFAM" id="SSF53756">
    <property type="entry name" value="UDP-Glycosyltransferase/glycogen phosphorylase"/>
    <property type="match status" value="1"/>
</dbReference>
<accession>A0ABY8B646</accession>
<evidence type="ECO:0000313" key="1">
    <source>
        <dbReference type="EMBL" id="WEF31395.1"/>
    </source>
</evidence>
<sequence length="464" mass="50903">MFNRIFSLAPGFFDGGATQALLYLDPGTGSLLFSVILGIASTAYFVARDVLYRLASSIKVLLSGRQGAQTGADPTVEHPVVFFSEGRQYQSTFRPLLRQMAERGLPCLYLSNDADDPLLALRDDPAYPLLQVQFIGSGHLAWARMRTLRARLVCMTTPGLDVLQLRRSPHVRHYMHVVHSPTDKSFNRTYSFDFFDSVLINGPHQERVLRALEQLRGRKAKALYNAGCLYYDSLLPKYQAAQQAVDSARAQAPGRPLRVLVAPTWGKNGLLARFGAALIAQAARADVEVVVRPHPQSRVSESELLERVQRETAALPNCSWDASPDAVAAMAGADILISDISGIVFDFAFLTGRPVLTLDFPIDKRGFEAMDLPFEPWELAILDRIGRRIGMDDMAGLADILAREAADGTRAQQIRRLRDEYVCNFGCASAAAVDEIARLADLRPHVSQAAVVAPPFAAAVPAGR</sequence>
<dbReference type="RefSeq" id="WP_277414169.1">
    <property type="nucleotide sequence ID" value="NZ_CP119083.1"/>
</dbReference>
<dbReference type="Proteomes" id="UP001216510">
    <property type="component" value="Chromosome"/>
</dbReference>
<keyword evidence="2" id="KW-1185">Reference proteome</keyword>